<dbReference type="Proteomes" id="UP000064844">
    <property type="component" value="Chromosome"/>
</dbReference>
<evidence type="ECO:0000313" key="1">
    <source>
        <dbReference type="EMBL" id="ALP94126.1"/>
    </source>
</evidence>
<evidence type="ECO:0000313" key="2">
    <source>
        <dbReference type="Proteomes" id="UP000064844"/>
    </source>
</evidence>
<dbReference type="EMBL" id="CP011307">
    <property type="protein sequence ID" value="ALP94126.1"/>
    <property type="molecule type" value="Genomic_DNA"/>
</dbReference>
<organism evidence="1 2">
    <name type="scientific">Intestinimonas butyriciproducens</name>
    <dbReference type="NCBI Taxonomy" id="1297617"/>
    <lineage>
        <taxon>Bacteria</taxon>
        <taxon>Bacillati</taxon>
        <taxon>Bacillota</taxon>
        <taxon>Clostridia</taxon>
        <taxon>Eubacteriales</taxon>
        <taxon>Intestinimonas</taxon>
    </lineage>
</organism>
<dbReference type="KEGG" id="ibu:IB211_01735"/>
<accession>A0A0S2W459</accession>
<protein>
    <submittedName>
        <fullName evidence="1">Uncharacterized protein</fullName>
    </submittedName>
</protein>
<reference evidence="1 2" key="1">
    <citation type="journal article" date="2015" name="Nat. Commun.">
        <title>Production of butyrate from lysine and the Amadori product fructoselysine by a human gut commensal.</title>
        <authorList>
            <person name="Bui T.P."/>
            <person name="Ritari J."/>
            <person name="Boeren S."/>
            <person name="de Waard P."/>
            <person name="Plugge C.M."/>
            <person name="de Vos W.M."/>
        </authorList>
    </citation>
    <scope>NUCLEOTIDE SEQUENCE [LARGE SCALE GENOMIC DNA]</scope>
    <source>
        <strain evidence="1 2">AF211</strain>
    </source>
</reference>
<reference evidence="2" key="2">
    <citation type="submission" date="2015-04" db="EMBL/GenBank/DDBJ databases">
        <title>A butyrogenic pathway from the amino acid lysine in a human gut commensal.</title>
        <authorList>
            <person name="de Vos W.M."/>
            <person name="Bui N.T.P."/>
            <person name="Plugge C.M."/>
            <person name="Ritari J."/>
        </authorList>
    </citation>
    <scope>NUCLEOTIDE SEQUENCE [LARGE SCALE GENOMIC DNA]</scope>
    <source>
        <strain evidence="2">AF211</strain>
    </source>
</reference>
<dbReference type="AlphaFoldDB" id="A0A0S2W459"/>
<gene>
    <name evidence="1" type="ORF">IB211_01735</name>
</gene>
<keyword evidence="2" id="KW-1185">Reference proteome</keyword>
<name>A0A0S2W459_9FIRM</name>
<sequence>MKKPCGTYELKSESGRLSYKIFVDSENLQLYLKRTKEQLVRI</sequence>
<dbReference type="STRING" id="1297617.IB211_01735"/>
<proteinExistence type="predicted"/>